<feature type="domain" description="LysR substrate-binding" evidence="1">
    <location>
        <begin position="2"/>
        <end position="66"/>
    </location>
</feature>
<dbReference type="Gene3D" id="3.40.190.290">
    <property type="match status" value="1"/>
</dbReference>
<dbReference type="KEGG" id="parl:PEC302110_11510"/>
<evidence type="ECO:0000313" key="3">
    <source>
        <dbReference type="Proteomes" id="UP001377830"/>
    </source>
</evidence>
<dbReference type="SUPFAM" id="SSF53850">
    <property type="entry name" value="Periplasmic binding protein-like II"/>
    <property type="match status" value="1"/>
</dbReference>
<dbReference type="Pfam" id="PF03466">
    <property type="entry name" value="LysR_substrate"/>
    <property type="match status" value="1"/>
</dbReference>
<name>A0AAN0KFE8_9GAMM</name>
<dbReference type="Proteomes" id="UP001377830">
    <property type="component" value="Chromosome"/>
</dbReference>
<dbReference type="AlphaFoldDB" id="A0AAN0KFE8"/>
<proteinExistence type="predicted"/>
<accession>A0AAN0KFE8</accession>
<protein>
    <recommendedName>
        <fullName evidence="1">LysR substrate-binding domain-containing protein</fullName>
    </recommendedName>
</protein>
<sequence length="73" mass="8300">MMGLVAANYGVSLVTGLTRFQFQHKDIAIIPFRDLSLQRGIYLVTDKERQLSVCAKEFYDFLLERAESFVPAA</sequence>
<organism evidence="2 3">
    <name type="scientific">Pectobacterium araliae</name>
    <dbReference type="NCBI Taxonomy" id="3073862"/>
    <lineage>
        <taxon>Bacteria</taxon>
        <taxon>Pseudomonadati</taxon>
        <taxon>Pseudomonadota</taxon>
        <taxon>Gammaproteobacteria</taxon>
        <taxon>Enterobacterales</taxon>
        <taxon>Pectobacteriaceae</taxon>
        <taxon>Pectobacterium</taxon>
    </lineage>
</organism>
<evidence type="ECO:0000313" key="2">
    <source>
        <dbReference type="EMBL" id="BES84054.1"/>
    </source>
</evidence>
<dbReference type="InterPro" id="IPR005119">
    <property type="entry name" value="LysR_subst-bd"/>
</dbReference>
<evidence type="ECO:0000259" key="1">
    <source>
        <dbReference type="Pfam" id="PF03466"/>
    </source>
</evidence>
<reference evidence="3" key="1">
    <citation type="journal article" date="2024" name="Int. J. Syst. Evol. Microbiol.">
        <title>Pectobacterium araliae sp. nov., a pathogen causing bacterial soft rot of Japanese angelica tree in Japan.</title>
        <authorList>
            <person name="Sawada H."/>
            <person name="Someya N."/>
            <person name="Morohoshi T."/>
            <person name="Ono M."/>
            <person name="Satou M."/>
        </authorList>
    </citation>
    <scope>NUCLEOTIDE SEQUENCE [LARGE SCALE GENOMIC DNA]</scope>
    <source>
        <strain evidence="3">MAFF 302110</strain>
    </source>
</reference>
<dbReference type="EMBL" id="AP028908">
    <property type="protein sequence ID" value="BES84054.1"/>
    <property type="molecule type" value="Genomic_DNA"/>
</dbReference>
<gene>
    <name evidence="2" type="ORF">PEC302110_11510</name>
</gene>
<keyword evidence="3" id="KW-1185">Reference proteome</keyword>